<keyword evidence="5" id="KW-0677">Repeat</keyword>
<dbReference type="GO" id="GO:0005886">
    <property type="term" value="C:plasma membrane"/>
    <property type="evidence" value="ECO:0007669"/>
    <property type="project" value="UniProtKB-SubCell"/>
</dbReference>
<feature type="disulfide bond" evidence="9">
    <location>
        <begin position="99"/>
        <end position="108"/>
    </location>
</feature>
<feature type="domain" description="EGF-like" evidence="12">
    <location>
        <begin position="881"/>
        <end position="915"/>
    </location>
</feature>
<dbReference type="PROSITE" id="PS01186">
    <property type="entry name" value="EGF_2"/>
    <property type="match status" value="15"/>
</dbReference>
<dbReference type="EMBL" id="GG738903">
    <property type="protein sequence ID" value="EFC39035.1"/>
    <property type="molecule type" value="Genomic_DNA"/>
</dbReference>
<feature type="transmembrane region" description="Helical" evidence="11">
    <location>
        <begin position="2151"/>
        <end position="2173"/>
    </location>
</feature>
<feature type="domain" description="EGF-like" evidence="12">
    <location>
        <begin position="1150"/>
        <end position="1183"/>
    </location>
</feature>
<name>D2VW82_NAEGR</name>
<dbReference type="InterPro" id="IPR044926">
    <property type="entry name" value="RGS_subdomain_2"/>
</dbReference>
<keyword evidence="3 9" id="KW-0245">EGF-like domain</keyword>
<feature type="domain" description="GAIN-B" evidence="14">
    <location>
        <begin position="1879"/>
        <end position="2055"/>
    </location>
</feature>
<evidence type="ECO:0000256" key="6">
    <source>
        <dbReference type="ARBA" id="ARBA00022989"/>
    </source>
</evidence>
<proteinExistence type="predicted"/>
<feature type="domain" description="RGS" evidence="13">
    <location>
        <begin position="2449"/>
        <end position="2515"/>
    </location>
</feature>
<keyword evidence="6 11" id="KW-1133">Transmembrane helix</keyword>
<keyword evidence="2" id="KW-1003">Cell membrane</keyword>
<feature type="domain" description="EGF-like" evidence="12">
    <location>
        <begin position="567"/>
        <end position="602"/>
    </location>
</feature>
<evidence type="ECO:0000256" key="3">
    <source>
        <dbReference type="ARBA" id="ARBA00022536"/>
    </source>
</evidence>
<comment type="caution">
    <text evidence="9">Lacks conserved residue(s) required for the propagation of feature annotation.</text>
</comment>
<feature type="domain" description="EGF-like" evidence="12">
    <location>
        <begin position="117"/>
        <end position="149"/>
    </location>
</feature>
<dbReference type="InterPro" id="IPR000742">
    <property type="entry name" value="EGF"/>
</dbReference>
<feature type="domain" description="EGF-like" evidence="12">
    <location>
        <begin position="30"/>
        <end position="69"/>
    </location>
</feature>
<dbReference type="InterPro" id="IPR000203">
    <property type="entry name" value="GPS"/>
</dbReference>
<dbReference type="Gene3D" id="1.10.167.10">
    <property type="entry name" value="Regulator of G-protein Signalling 4, domain 2"/>
    <property type="match status" value="1"/>
</dbReference>
<dbReference type="InterPro" id="IPR051216">
    <property type="entry name" value="Teneurin"/>
</dbReference>
<accession>D2VW82</accession>
<sequence length="2665" mass="288872">MFLFHQDQQQIFETKESFLFTQAQESNNNTLIYCFGKLSNTTQVCNGRGNCTEQDNCECDPDWYGTQCQITSCFGILQNETSAVCNGHGTCSGTDTCSCSSNWYGIDCNVTSCFGILQNETNSVCKGNGDCIDTNVCKCDDGWSGTQCGTPSCFGIVQNASNVCNSHGNCTDLDTCNCKANWFGNDCNVTICNGILQNDTTVCSGRGTCVFTNQCQCPQGYTGNNCEIPICFGVSTFKNISSVICSGHGNCIDTDTCQCNSTYTGPKCQYPICYGIPSNNTANACSGSVRGTCTSPNTCSCNTGYTGSECQYNICYGYYYPSPNVCYNKGDCIAPNSCNCTATNYTGLDCSYELCSPSLQCWRRHGSCASETYCSCNTDWTGISCNIPICYSYNATDTANVCSNHGTCTSANTCSCVTGWRGAANCSIFSCDSRNYCSSHGDCIGPNNCSCYAGWKGDTSCNSVSCELVGGCYGHGICSSPNTCTCNSGWRGASNCSIFSCDSRNYCSGHGECVGANTCSCNDGWKGDTSCNSVSCELVGGCYGHGICSGPNTCTCNSGWRGASNCSEFTCDGTNYCSGHGTCTGANTCTCESGWKGNANCSAISCDALSNCGGASKGTCVSNNTCSCKTGWRGAVDCSVFTCDQRNYCSGHGTCTGANTCTCDSGWKGNANCSAISCDALGACNGHGTCISNNTCNCNSGWTEANCNTFTCKDRDFCSGHGTCTGANTCNCVSGWKGNSNCSAITCDGVNSCSQNGQCIGNNTCECRSGWTGASCNVFTCDASSNCNSNGLCISNNTCQCYSGWKGNAECSQFSCDGVSGCSQNGVCIGNNTCQCRSGWSGPKCDIFTCDGVLNCYDHGLCISNNTCQCQSGWKGSSNCSVISCDGVNSCSQNGQCIGNNTCQCRSGWTGSNCNTFTCDASDNCHGNGLCISNNTCQCNTGWKGNAECSAYSCDGVAYCSSQGNCTGANLCNCTSQYTGSRCDIPVCYSLSALDPNVCSNNGSCVAPDTCQCLSGFSSGGQCNKPICYNRTFDDPTQCNAKGICTSPDVCYCTDYNYYGKNCTDYNCYGLNYLNNTVCSGFGKCILPNNCSCNLGYSGNNCQYVSCFGNNTSQDSKFICSGKGSCISPDKCSCVTGYTGDKCQYPICYGINSTMPSVCSGFGQCIDTDLCSCGYGYGGSNCEIFKCENILANSSNVCNQRGSCIGVDFCNCTSTYSGNNCQFSTCFGKNSTDPQVCNGKGQCNSENTCSCQVQGYFGEECTLYQCYSLYFNDTLNVCSGHGQCKSPNNCECTNGFTGENCQTPICFGVNATSLDVCSQNGICNSPNTCECSYPWFGKNCNITQSPITVSLKIGGYTVESYSVYNNISSLSLHAVLGEILPQPYLLENVIYNWTCTNCQGNNGSDYLSNITQSIALFNVYVLPTGTFNLELSAMAVTSEDGVFFYRQSNTFSFNITIIQVPESYSVSVVGVKEAYTTNTLPTSLDIVVPTVSLNQSALVRFLGCNNGGCAAKKVEYSLVVRFNQTLNMLDISGNVTIVPNSALDGFTCSPYLSYSVSNFKSQITNLTQNTAEESILEIILEFRNQDSNSSFSITSTYPIIPPASAPKNTTKLVTIMPTQGMALIENFVFTVQEWSAADSLKPLTYALGVYDSTQQKPVRITSYTTNSTFSSILPYLTQTKKSRSTNDETVTVILFVADKYGNEEWTYSSTVTVSPYNGTVSELLNLLSSASSSEQSVLYSYDTSISTRSISTNESQAVLNQLIDNVQFDIKNPQSALDSFLTITSDPSKMSSEMVDKVNTKLANFVSNVTAQYLEEKALYSFVKTKILDSTVTFSTLKLVSNLLETGLNSEKVESTAESTADTALIGEIPTLVTTGSVPTLSFATDMVNITISAFSLDKSTPTTTNQTLSTGINQVSLDMNSIFQQISNETTGSFGLSFIAYSINSKVDSFSKKSYILAPLTEFTLSMSDSQVELRNLKNPIALTFSLDKTSLSTLTSNKNITNTTMECRYWNETENAWLGNGCYVSSFVNGDVVCKCDHTTRFGTFLQFNLTSAVNSSYKLQVASYYIAEIVFGGIYGIVAVIVLVLLTIFKNKQPIKSRLVAPYLGMIALLTECVLISIIRNSILVNELLSNTLKSAAYETDVTNVVNWFGGIASIIVNTLNLTAILAFLLQVVRYLFMKHLYNLMNVMRNKEGNLLANYAKKITTFKRLTSNPIYYAILCLFAVANILYWTLWFVLKYTGVIGANDYTTIVSVSYCVVILTFALIVALIFVADMILTYKFDDDSKESSISARLTNQGATTEGKGQKKLETKPISADTSSGKGKETIQISTVLHTVWKWFVRRDTPLFYRLEMIFFVAFFIFLIVSQALGLASIDGKFSSSDTKQFTIGLVFDSARFAIETVYIVFYILAFGGFVSLVSLYNFYKKITTEKPNDNKKEEAVELENEELSQVMSDSEGIILFEEFCKKEWSLENLYMYVDIKLFMDTLENKMDDSEEFLKHLYSYCVSTYEVYIKLGATMEVNIPSHSRNSFLLLFKMVVEQGKDKPFVDKVYESILYGELNTKKTKSIPMQSMNAQPIKLDFSQSSVKLVDEQKKAEANNTENKVMWVGYQRMINGCADSLYQQIVMNLSDTFSRFIFTDEYKSFAIVNELKQRMKANARFEL</sequence>
<feature type="disulfide bond" evidence="9">
    <location>
        <begin position="259"/>
        <end position="268"/>
    </location>
</feature>
<evidence type="ECO:0000256" key="10">
    <source>
        <dbReference type="SAM" id="MobiDB-lite"/>
    </source>
</evidence>
<evidence type="ECO:0000256" key="8">
    <source>
        <dbReference type="ARBA" id="ARBA00023157"/>
    </source>
</evidence>
<evidence type="ECO:0000259" key="12">
    <source>
        <dbReference type="PROSITE" id="PS50026"/>
    </source>
</evidence>
<evidence type="ECO:0000256" key="1">
    <source>
        <dbReference type="ARBA" id="ARBA00004236"/>
    </source>
</evidence>
<feature type="transmembrane region" description="Helical" evidence="11">
    <location>
        <begin position="2217"/>
        <end position="2238"/>
    </location>
</feature>
<protein>
    <submittedName>
        <fullName evidence="15">Predicted protein</fullName>
    </submittedName>
</protein>
<keyword evidence="16" id="KW-1185">Reference proteome</keyword>
<gene>
    <name evidence="15" type="ORF">NAEGRDRAFT_73289</name>
</gene>
<feature type="disulfide bond" evidence="9">
    <location>
        <begin position="767"/>
        <end position="776"/>
    </location>
</feature>
<evidence type="ECO:0000259" key="14">
    <source>
        <dbReference type="PROSITE" id="PS50221"/>
    </source>
</evidence>
<feature type="domain" description="EGF-like" evidence="12">
    <location>
        <begin position="77"/>
        <end position="109"/>
    </location>
</feature>
<feature type="transmembrane region" description="Helical" evidence="11">
    <location>
        <begin position="2349"/>
        <end position="2371"/>
    </location>
</feature>
<dbReference type="PROSITE" id="PS50221">
    <property type="entry name" value="GAIN_B"/>
    <property type="match status" value="1"/>
</dbReference>
<comment type="subcellular location">
    <subcellularLocation>
        <location evidence="1">Cell membrane</location>
    </subcellularLocation>
</comment>
<dbReference type="SMART" id="SM00303">
    <property type="entry name" value="GPS"/>
    <property type="match status" value="1"/>
</dbReference>
<feature type="disulfide bond" evidence="9">
    <location>
        <begin position="1292"/>
        <end position="1301"/>
    </location>
</feature>
<dbReference type="SUPFAM" id="SSF48097">
    <property type="entry name" value="Regulator of G-protein signaling, RGS"/>
    <property type="match status" value="1"/>
</dbReference>
<dbReference type="eggNOG" id="KOG1225">
    <property type="taxonomic scope" value="Eukaryota"/>
</dbReference>
<feature type="disulfide bond" evidence="9">
    <location>
        <begin position="974"/>
        <end position="983"/>
    </location>
</feature>
<dbReference type="KEGG" id="ngr:NAEGRDRAFT_73289"/>
<feature type="disulfide bond" evidence="9">
    <location>
        <begin position="59"/>
        <end position="68"/>
    </location>
</feature>
<dbReference type="PROSITE" id="PS50026">
    <property type="entry name" value="EGF_3"/>
    <property type="match status" value="15"/>
</dbReference>
<dbReference type="STRING" id="5762.D2VW82"/>
<dbReference type="Proteomes" id="UP000006671">
    <property type="component" value="Unassembled WGS sequence"/>
</dbReference>
<dbReference type="InterPro" id="IPR057244">
    <property type="entry name" value="GAIN_B"/>
</dbReference>
<feature type="disulfide bond" evidence="9">
    <location>
        <begin position="836"/>
        <end position="845"/>
    </location>
</feature>
<feature type="domain" description="EGF-like" evidence="12">
    <location>
        <begin position="188"/>
        <end position="227"/>
    </location>
</feature>
<feature type="disulfide bond" evidence="9">
    <location>
        <begin position="217"/>
        <end position="226"/>
    </location>
</feature>
<dbReference type="Gene3D" id="2.10.25.10">
    <property type="entry name" value="Laminin"/>
    <property type="match status" value="20"/>
</dbReference>
<evidence type="ECO:0000313" key="15">
    <source>
        <dbReference type="EMBL" id="EFC39035.1"/>
    </source>
</evidence>
<feature type="domain" description="EGF-like" evidence="12">
    <location>
        <begin position="950"/>
        <end position="984"/>
    </location>
</feature>
<feature type="disulfide bond" evidence="9">
    <location>
        <begin position="139"/>
        <end position="148"/>
    </location>
</feature>
<evidence type="ECO:0000256" key="2">
    <source>
        <dbReference type="ARBA" id="ARBA00022475"/>
    </source>
</evidence>
<reference evidence="15 16" key="1">
    <citation type="journal article" date="2010" name="Cell">
        <title>The genome of Naegleria gruberi illuminates early eukaryotic versatility.</title>
        <authorList>
            <person name="Fritz-Laylin L.K."/>
            <person name="Prochnik S.E."/>
            <person name="Ginger M.L."/>
            <person name="Dacks J.B."/>
            <person name="Carpenter M.L."/>
            <person name="Field M.C."/>
            <person name="Kuo A."/>
            <person name="Paredez A."/>
            <person name="Chapman J."/>
            <person name="Pham J."/>
            <person name="Shu S."/>
            <person name="Neupane R."/>
            <person name="Cipriano M."/>
            <person name="Mancuso J."/>
            <person name="Tu H."/>
            <person name="Salamov A."/>
            <person name="Lindquist E."/>
            <person name="Shapiro H."/>
            <person name="Lucas S."/>
            <person name="Grigoriev I.V."/>
            <person name="Cande W.Z."/>
            <person name="Fulton C."/>
            <person name="Rokhsar D.S."/>
            <person name="Dawson S.C."/>
        </authorList>
    </citation>
    <scope>NUCLEOTIDE SEQUENCE [LARGE SCALE GENOMIC DNA]</scope>
    <source>
        <strain evidence="15 16">NEG-M</strain>
    </source>
</reference>
<organism evidence="16">
    <name type="scientific">Naegleria gruberi</name>
    <name type="common">Amoeba</name>
    <dbReference type="NCBI Taxonomy" id="5762"/>
    <lineage>
        <taxon>Eukaryota</taxon>
        <taxon>Discoba</taxon>
        <taxon>Heterolobosea</taxon>
        <taxon>Tetramitia</taxon>
        <taxon>Eutetramitia</taxon>
        <taxon>Vahlkampfiidae</taxon>
        <taxon>Naegleria</taxon>
    </lineage>
</organism>
<feature type="region of interest" description="Disordered" evidence="10">
    <location>
        <begin position="2298"/>
        <end position="2324"/>
    </location>
</feature>
<dbReference type="PROSITE" id="PS00022">
    <property type="entry name" value="EGF_1"/>
    <property type="match status" value="17"/>
</dbReference>
<feature type="disulfide bond" evidence="9">
    <location>
        <begin position="905"/>
        <end position="914"/>
    </location>
</feature>
<evidence type="ECO:0000256" key="11">
    <source>
        <dbReference type="SAM" id="Phobius"/>
    </source>
</evidence>
<feature type="domain" description="EGF-like" evidence="12">
    <location>
        <begin position="743"/>
        <end position="777"/>
    </location>
</feature>
<dbReference type="InterPro" id="IPR036305">
    <property type="entry name" value="RGS_sf"/>
</dbReference>
<feature type="domain" description="EGF-like" evidence="12">
    <location>
        <begin position="812"/>
        <end position="846"/>
    </location>
</feature>
<dbReference type="RefSeq" id="XP_002671779.1">
    <property type="nucleotide sequence ID" value="XM_002671733.1"/>
</dbReference>
<dbReference type="VEuPathDB" id="AmoebaDB:NAEGRDRAFT_73289"/>
<keyword evidence="8 9" id="KW-1015">Disulfide bond</keyword>
<evidence type="ECO:0000313" key="16">
    <source>
        <dbReference type="Proteomes" id="UP000006671"/>
    </source>
</evidence>
<keyword evidence="7 11" id="KW-0472">Membrane</keyword>
<feature type="domain" description="EGF-like" evidence="12">
    <location>
        <begin position="394"/>
        <end position="427"/>
    </location>
</feature>
<feature type="transmembrane region" description="Helical" evidence="11">
    <location>
        <begin position="2250"/>
        <end position="2274"/>
    </location>
</feature>
<feature type="transmembrane region" description="Helical" evidence="11">
    <location>
        <begin position="2103"/>
        <end position="2122"/>
    </location>
</feature>
<dbReference type="PANTHER" id="PTHR11219:SF70">
    <property type="entry name" value="EGF-LIKE DOMAIN-CONTAINING PROTEIN"/>
    <property type="match status" value="1"/>
</dbReference>
<dbReference type="InParanoid" id="D2VW82"/>
<dbReference type="PROSITE" id="PS50132">
    <property type="entry name" value="RGS"/>
    <property type="match status" value="1"/>
</dbReference>
<feature type="transmembrane region" description="Helical" evidence="11">
    <location>
        <begin position="2404"/>
        <end position="2426"/>
    </location>
</feature>
<dbReference type="SMART" id="SM00181">
    <property type="entry name" value="EGF"/>
    <property type="match status" value="32"/>
</dbReference>
<feature type="transmembrane region" description="Helical" evidence="11">
    <location>
        <begin position="2067"/>
        <end position="2091"/>
    </location>
</feature>
<evidence type="ECO:0000259" key="13">
    <source>
        <dbReference type="PROSITE" id="PS50132"/>
    </source>
</evidence>
<dbReference type="OMA" id="WKGNANC"/>
<feature type="domain" description="EGF-like" evidence="12">
    <location>
        <begin position="237"/>
        <end position="269"/>
    </location>
</feature>
<evidence type="ECO:0000256" key="9">
    <source>
        <dbReference type="PROSITE-ProRule" id="PRU00076"/>
    </source>
</evidence>
<feature type="domain" description="EGF-like" evidence="12">
    <location>
        <begin position="639"/>
        <end position="674"/>
    </location>
</feature>
<evidence type="ECO:0000256" key="4">
    <source>
        <dbReference type="ARBA" id="ARBA00022692"/>
    </source>
</evidence>
<dbReference type="InterPro" id="IPR016137">
    <property type="entry name" value="RGS"/>
</dbReference>
<keyword evidence="4 11" id="KW-0812">Transmembrane</keyword>
<dbReference type="GeneID" id="8850822"/>
<dbReference type="Pfam" id="PF25024">
    <property type="entry name" value="EGF_TEN"/>
    <property type="match status" value="3"/>
</dbReference>
<evidence type="ECO:0000256" key="7">
    <source>
        <dbReference type="ARBA" id="ARBA00023136"/>
    </source>
</evidence>
<feature type="domain" description="EGF-like" evidence="12">
    <location>
        <begin position="1270"/>
        <end position="1302"/>
    </location>
</feature>
<dbReference type="OrthoDB" id="409374at2759"/>
<dbReference type="PANTHER" id="PTHR11219">
    <property type="entry name" value="TENEURIN AND N-ACETYLGLUCOSAMINE-1-PHOSPHODIESTER ALPHA-N-ACETYLGLUCOSAMINIDASE"/>
    <property type="match status" value="1"/>
</dbReference>
<evidence type="ECO:0000256" key="5">
    <source>
        <dbReference type="ARBA" id="ARBA00022737"/>
    </source>
</evidence>
<feature type="domain" description="EGF-like" evidence="12">
    <location>
        <begin position="497"/>
        <end position="532"/>
    </location>
</feature>
<feature type="disulfide bond" evidence="9">
    <location>
        <begin position="1173"/>
        <end position="1182"/>
    </location>
</feature>